<evidence type="ECO:0000259" key="5">
    <source>
        <dbReference type="PROSITE" id="PS50975"/>
    </source>
</evidence>
<keyword evidence="3 4" id="KW-0067">ATP-binding</keyword>
<evidence type="ECO:0000256" key="4">
    <source>
        <dbReference type="PROSITE-ProRule" id="PRU00409"/>
    </source>
</evidence>
<gene>
    <name evidence="6" type="ORF">HCJ92_08070</name>
</gene>
<keyword evidence="7" id="KW-1185">Reference proteome</keyword>
<dbReference type="Gene3D" id="3.40.50.20">
    <property type="match status" value="1"/>
</dbReference>
<feature type="domain" description="ATP-grasp" evidence="5">
    <location>
        <begin position="127"/>
        <end position="329"/>
    </location>
</feature>
<evidence type="ECO:0000313" key="7">
    <source>
        <dbReference type="Proteomes" id="UP000746503"/>
    </source>
</evidence>
<dbReference type="Pfam" id="PF18603">
    <property type="entry name" value="LAL_C2"/>
    <property type="match status" value="1"/>
</dbReference>
<name>A0ABX1AGD3_9ACTN</name>
<dbReference type="EMBL" id="JAAVJB010000042">
    <property type="protein sequence ID" value="NJP66247.1"/>
    <property type="molecule type" value="Genomic_DNA"/>
</dbReference>
<dbReference type="PROSITE" id="PS50975">
    <property type="entry name" value="ATP_GRASP"/>
    <property type="match status" value="1"/>
</dbReference>
<keyword evidence="1" id="KW-0436">Ligase</keyword>
<dbReference type="PANTHER" id="PTHR43585">
    <property type="entry name" value="FUMIPYRROLE BIOSYNTHESIS PROTEIN C"/>
    <property type="match status" value="1"/>
</dbReference>
<keyword evidence="2 4" id="KW-0547">Nucleotide-binding</keyword>
<dbReference type="Pfam" id="PF13535">
    <property type="entry name" value="ATP-grasp_4"/>
    <property type="match status" value="1"/>
</dbReference>
<evidence type="ECO:0000256" key="2">
    <source>
        <dbReference type="ARBA" id="ARBA00022741"/>
    </source>
</evidence>
<comment type="caution">
    <text evidence="6">The sequence shown here is derived from an EMBL/GenBank/DDBJ whole genome shotgun (WGS) entry which is preliminary data.</text>
</comment>
<dbReference type="Proteomes" id="UP000746503">
    <property type="component" value="Unassembled WGS sequence"/>
</dbReference>
<evidence type="ECO:0000256" key="1">
    <source>
        <dbReference type="ARBA" id="ARBA00022598"/>
    </source>
</evidence>
<dbReference type="Gene3D" id="3.30.1490.20">
    <property type="entry name" value="ATP-grasp fold, A domain"/>
    <property type="match status" value="1"/>
</dbReference>
<dbReference type="InterPro" id="IPR040570">
    <property type="entry name" value="LAL_C2"/>
</dbReference>
<reference evidence="6 7" key="1">
    <citation type="submission" date="2020-03" db="EMBL/GenBank/DDBJ databases">
        <title>Draft genome of Streptomyces sp. ventii, isolated from the Axial Seamount in the Pacific Ocean, and resequencing of the two type strains Streptomyces lonarensis strain NCL 716 and Streptomyces bohaiensis strain 11A07.</title>
        <authorList>
            <person name="Loughran R.M."/>
            <person name="Pfannmuller K.M."/>
            <person name="Wasson B.J."/>
            <person name="Deadmond M.C."/>
            <person name="Paddock B.E."/>
            <person name="Koyack M.J."/>
            <person name="Gallegos D.A."/>
            <person name="Mitchell E.A."/>
            <person name="Ushijima B."/>
            <person name="Saw J.H."/>
            <person name="Mcphail K.L."/>
            <person name="Videau P."/>
        </authorList>
    </citation>
    <scope>NUCLEOTIDE SEQUENCE [LARGE SCALE GENOMIC DNA]</scope>
    <source>
        <strain evidence="7">5675061</strain>
    </source>
</reference>
<proteinExistence type="predicted"/>
<sequence length="425" mass="45408">MAEPTPVPNPAPGTADGRTVLLVGGTDGHVEAFDRLGARIVLAQHPDKVTAYQTRTAHALLMVDYTDWETLLPFARAAQRVYGCEVVASLTEGGLTPAARLTDLFGIGDGRRHEVSRRMRDKQLMREHLAAAAVGPEVLAAEVTDGESLARFGERAGYPFVVKPTGTTAGFGVAKVRDAADVERVRHHIEGLRGARTDRGSTLFRVTGFLAEEYLNGAEFSVEAFSFAGSHRVLAVTEKLVDDGHFAELGHALPARLPSDDHARVVAAVEDHLTAMGVVEGPSHTEVRLSDRGPVVIESHNRMGGDFIIELLAAATGIDLPAWSAARALGLMEEPARIPPPFGGACVRFLTGGDGVVAAVHGADDVASLPEVITTAVSVAPGSRTRRPRDNWDRLGHVAVRAPDTDTAVARCEQLAHREIRIETR</sequence>
<dbReference type="InterPro" id="IPR011761">
    <property type="entry name" value="ATP-grasp"/>
</dbReference>
<evidence type="ECO:0000313" key="6">
    <source>
        <dbReference type="EMBL" id="NJP66247.1"/>
    </source>
</evidence>
<protein>
    <submittedName>
        <fullName evidence="6">ATP-grasp domain-containing protein</fullName>
    </submittedName>
</protein>
<dbReference type="InterPro" id="IPR052032">
    <property type="entry name" value="ATP-dep_AA_Ligase"/>
</dbReference>
<dbReference type="Gene3D" id="3.30.470.20">
    <property type="entry name" value="ATP-grasp fold, B domain"/>
    <property type="match status" value="1"/>
</dbReference>
<accession>A0ABX1AGD3</accession>
<organism evidence="6 7">
    <name type="scientific">Streptomyces spiramenti</name>
    <dbReference type="NCBI Taxonomy" id="2720606"/>
    <lineage>
        <taxon>Bacteria</taxon>
        <taxon>Bacillati</taxon>
        <taxon>Actinomycetota</taxon>
        <taxon>Actinomycetes</taxon>
        <taxon>Kitasatosporales</taxon>
        <taxon>Streptomycetaceae</taxon>
        <taxon>Streptomyces</taxon>
    </lineage>
</organism>
<dbReference type="InterPro" id="IPR013815">
    <property type="entry name" value="ATP_grasp_subdomain_1"/>
</dbReference>
<dbReference type="SUPFAM" id="SSF56059">
    <property type="entry name" value="Glutathione synthetase ATP-binding domain-like"/>
    <property type="match status" value="1"/>
</dbReference>
<evidence type="ECO:0000256" key="3">
    <source>
        <dbReference type="ARBA" id="ARBA00022840"/>
    </source>
</evidence>
<dbReference type="PANTHER" id="PTHR43585:SF2">
    <property type="entry name" value="ATP-GRASP ENZYME FSQD"/>
    <property type="match status" value="1"/>
</dbReference>